<proteinExistence type="predicted"/>
<sequence>PRTQPTDSVLGPAPPLSTHQFPTQPKLPIKKLTPAEMQAKREKGHCFNCDEKLSVGHRCKGRMSLLLLEGELDDSDVVEVLDSEPTISLHAFLGDVSPLTIRLKGVVNGKAICILIDGGSTHNFI</sequence>
<dbReference type="Proteomes" id="UP000187406">
    <property type="component" value="Unassembled WGS sequence"/>
</dbReference>
<dbReference type="EMBL" id="BDDD01000062">
    <property type="protein sequence ID" value="GAV58252.1"/>
    <property type="molecule type" value="Genomic_DNA"/>
</dbReference>
<organism evidence="2 3">
    <name type="scientific">Cephalotus follicularis</name>
    <name type="common">Albany pitcher plant</name>
    <dbReference type="NCBI Taxonomy" id="3775"/>
    <lineage>
        <taxon>Eukaryota</taxon>
        <taxon>Viridiplantae</taxon>
        <taxon>Streptophyta</taxon>
        <taxon>Embryophyta</taxon>
        <taxon>Tracheophyta</taxon>
        <taxon>Spermatophyta</taxon>
        <taxon>Magnoliopsida</taxon>
        <taxon>eudicotyledons</taxon>
        <taxon>Gunneridae</taxon>
        <taxon>Pentapetalae</taxon>
        <taxon>rosids</taxon>
        <taxon>fabids</taxon>
        <taxon>Oxalidales</taxon>
        <taxon>Cephalotaceae</taxon>
        <taxon>Cephalotus</taxon>
    </lineage>
</organism>
<feature type="non-terminal residue" evidence="2">
    <location>
        <position position="1"/>
    </location>
</feature>
<dbReference type="OrthoDB" id="1748616at2759"/>
<reference evidence="3" key="1">
    <citation type="submission" date="2016-04" db="EMBL/GenBank/DDBJ databases">
        <title>Cephalotus genome sequencing.</title>
        <authorList>
            <person name="Fukushima K."/>
            <person name="Hasebe M."/>
            <person name="Fang X."/>
        </authorList>
    </citation>
    <scope>NUCLEOTIDE SEQUENCE [LARGE SCALE GENOMIC DNA]</scope>
    <source>
        <strain evidence="3">cv. St1</strain>
    </source>
</reference>
<keyword evidence="3" id="KW-1185">Reference proteome</keyword>
<evidence type="ECO:0000313" key="3">
    <source>
        <dbReference type="Proteomes" id="UP000187406"/>
    </source>
</evidence>
<accession>A0A1Q3ARQ4</accession>
<comment type="caution">
    <text evidence="2">The sequence shown here is derived from an EMBL/GenBank/DDBJ whole genome shotgun (WGS) entry which is preliminary data.</text>
</comment>
<name>A0A1Q3ARQ4_CEPFO</name>
<dbReference type="InParanoid" id="A0A1Q3ARQ4"/>
<dbReference type="AlphaFoldDB" id="A0A1Q3ARQ4"/>
<evidence type="ECO:0008006" key="4">
    <source>
        <dbReference type="Google" id="ProtNLM"/>
    </source>
</evidence>
<feature type="region of interest" description="Disordered" evidence="1">
    <location>
        <begin position="1"/>
        <end position="28"/>
    </location>
</feature>
<protein>
    <recommendedName>
        <fullName evidence="4">RVP_2 domain-containing protein</fullName>
    </recommendedName>
</protein>
<gene>
    <name evidence="2" type="ORF">CFOL_v3_01786</name>
</gene>
<evidence type="ECO:0000313" key="2">
    <source>
        <dbReference type="EMBL" id="GAV58252.1"/>
    </source>
</evidence>
<evidence type="ECO:0000256" key="1">
    <source>
        <dbReference type="SAM" id="MobiDB-lite"/>
    </source>
</evidence>
<feature type="non-terminal residue" evidence="2">
    <location>
        <position position="125"/>
    </location>
</feature>